<evidence type="ECO:0000259" key="6">
    <source>
        <dbReference type="Pfam" id="PF26168"/>
    </source>
</evidence>
<evidence type="ECO:0000313" key="7">
    <source>
        <dbReference type="EMBL" id="KAH9310613.1"/>
    </source>
</evidence>
<evidence type="ECO:0000256" key="2">
    <source>
        <dbReference type="ARBA" id="ARBA00022676"/>
    </source>
</evidence>
<dbReference type="EMBL" id="JAHRHJ020000006">
    <property type="protein sequence ID" value="KAH9310613.1"/>
    <property type="molecule type" value="Genomic_DNA"/>
</dbReference>
<reference evidence="7 8" key="1">
    <citation type="journal article" date="2021" name="Nat. Plants">
        <title>The Taxus genome provides insights into paclitaxel biosynthesis.</title>
        <authorList>
            <person name="Xiong X."/>
            <person name="Gou J."/>
            <person name="Liao Q."/>
            <person name="Li Y."/>
            <person name="Zhou Q."/>
            <person name="Bi G."/>
            <person name="Li C."/>
            <person name="Du R."/>
            <person name="Wang X."/>
            <person name="Sun T."/>
            <person name="Guo L."/>
            <person name="Liang H."/>
            <person name="Lu P."/>
            <person name="Wu Y."/>
            <person name="Zhang Z."/>
            <person name="Ro D.K."/>
            <person name="Shang Y."/>
            <person name="Huang S."/>
            <person name="Yan J."/>
        </authorList>
    </citation>
    <scope>NUCLEOTIDE SEQUENCE [LARGE SCALE GENOMIC DNA]</scope>
    <source>
        <strain evidence="7">Ta-2019</strain>
    </source>
</reference>
<proteinExistence type="inferred from homology"/>
<name>A0AA38FV47_TAXCH</name>
<evidence type="ECO:0000256" key="4">
    <source>
        <dbReference type="RuleBase" id="RU003718"/>
    </source>
</evidence>
<feature type="domain" description="Glycosyltransferase N-terminal" evidence="6">
    <location>
        <begin position="6"/>
        <end position="67"/>
    </location>
</feature>
<dbReference type="GO" id="GO:0080044">
    <property type="term" value="F:quercetin 7-O-glucosyltransferase activity"/>
    <property type="evidence" value="ECO:0007669"/>
    <property type="project" value="TreeGrafter"/>
</dbReference>
<keyword evidence="8" id="KW-1185">Reference proteome</keyword>
<dbReference type="AlphaFoldDB" id="A0AA38FV47"/>
<dbReference type="OMA" id="QANYLEY"/>
<dbReference type="EC" id="2.4.1.-" evidence="5"/>
<gene>
    <name evidence="7" type="ORF">KI387_025648</name>
</gene>
<evidence type="ECO:0000256" key="5">
    <source>
        <dbReference type="RuleBase" id="RU362057"/>
    </source>
</evidence>
<dbReference type="Proteomes" id="UP000824469">
    <property type="component" value="Unassembled WGS sequence"/>
</dbReference>
<keyword evidence="2 4" id="KW-0328">Glycosyltransferase</keyword>
<comment type="caution">
    <text evidence="7">The sequence shown here is derived from an EMBL/GenBank/DDBJ whole genome shotgun (WGS) entry which is preliminary data.</text>
</comment>
<dbReference type="FunFam" id="3.40.50.2000:FF:000056">
    <property type="entry name" value="Glycosyltransferase"/>
    <property type="match status" value="1"/>
</dbReference>
<dbReference type="PANTHER" id="PTHR11926">
    <property type="entry name" value="GLUCOSYL/GLUCURONOSYL TRANSFERASES"/>
    <property type="match status" value="1"/>
</dbReference>
<evidence type="ECO:0000313" key="8">
    <source>
        <dbReference type="Proteomes" id="UP000824469"/>
    </source>
</evidence>
<keyword evidence="3 4" id="KW-0808">Transferase</keyword>
<dbReference type="Pfam" id="PF00201">
    <property type="entry name" value="UDPGT"/>
    <property type="match status" value="1"/>
</dbReference>
<sequence length="476" mass="53051">MASHAVVIPYPAQGHINPLIRLSEKLAAQGIVITFVNTEVNHSRMMKARNNRNGISEDPSFNIRFVQISDGLPLDFNRTANPVEAFNALMSTARVSAEDLIQNLKTQGCEPPISCVIGSSFLPWTFNIAKKFELPWVAFWSQAVSVHVIYRHLSMIIDNGDFPPKKQANIDYIPGLPPLRPEDLPSDIQAGDPSNLVHQLILQQLPALEEAAWIIGNTVYELESQASDAIKEKCPPLRSVGPFLPSICFEGGDKQEFFSVESPTSLSLWAESNCLPWLNSKQRCSVLYVSFGSMAQMSKAQVQEIARGLMESEQEFLWVIRPDLVSSETSTTPIDNVDILPEGFVEKTKDRGLVVPWSPQLLVLSHPSIGGFFTHGGWNSTVESLTLGVPMLVFPQAIEQQTNRMLIVNQWKNGLRLESCRDDGITEGNEIARCVIALMRDEEIKKRSSELKEIIRKAVGEGGSSWMNMKDFVDYL</sequence>
<dbReference type="CDD" id="cd03784">
    <property type="entry name" value="GT1_Gtf-like"/>
    <property type="match status" value="1"/>
</dbReference>
<dbReference type="PANTHER" id="PTHR11926:SF1494">
    <property type="entry name" value="FLAVONOL 3-O-GLUCOSYLTRANSFERASE UGT76E12-RELATED"/>
    <property type="match status" value="1"/>
</dbReference>
<dbReference type="SUPFAM" id="SSF53756">
    <property type="entry name" value="UDP-Glycosyltransferase/glycogen phosphorylase"/>
    <property type="match status" value="1"/>
</dbReference>
<comment type="similarity">
    <text evidence="1 4">Belongs to the UDP-glycosyltransferase family.</text>
</comment>
<dbReference type="Gene3D" id="3.40.50.2000">
    <property type="entry name" value="Glycogen Phosphorylase B"/>
    <property type="match status" value="2"/>
</dbReference>
<evidence type="ECO:0000256" key="3">
    <source>
        <dbReference type="ARBA" id="ARBA00022679"/>
    </source>
</evidence>
<dbReference type="InterPro" id="IPR058980">
    <property type="entry name" value="Glyco_transf_N"/>
</dbReference>
<dbReference type="InterPro" id="IPR035595">
    <property type="entry name" value="UDP_glycos_trans_CS"/>
</dbReference>
<dbReference type="PROSITE" id="PS00375">
    <property type="entry name" value="UDPGT"/>
    <property type="match status" value="1"/>
</dbReference>
<accession>A0AA38FV47</accession>
<organism evidence="7 8">
    <name type="scientific">Taxus chinensis</name>
    <name type="common">Chinese yew</name>
    <name type="synonym">Taxus wallichiana var. chinensis</name>
    <dbReference type="NCBI Taxonomy" id="29808"/>
    <lineage>
        <taxon>Eukaryota</taxon>
        <taxon>Viridiplantae</taxon>
        <taxon>Streptophyta</taxon>
        <taxon>Embryophyta</taxon>
        <taxon>Tracheophyta</taxon>
        <taxon>Spermatophyta</taxon>
        <taxon>Pinopsida</taxon>
        <taxon>Pinidae</taxon>
        <taxon>Conifers II</taxon>
        <taxon>Cupressales</taxon>
        <taxon>Taxaceae</taxon>
        <taxon>Taxus</taxon>
    </lineage>
</organism>
<protein>
    <recommendedName>
        <fullName evidence="5">Glycosyltransferase</fullName>
        <ecNumber evidence="5">2.4.1.-</ecNumber>
    </recommendedName>
</protein>
<feature type="non-terminal residue" evidence="7">
    <location>
        <position position="476"/>
    </location>
</feature>
<dbReference type="Pfam" id="PF26168">
    <property type="entry name" value="Glyco_transf_N"/>
    <property type="match status" value="1"/>
</dbReference>
<evidence type="ECO:0000256" key="1">
    <source>
        <dbReference type="ARBA" id="ARBA00009995"/>
    </source>
</evidence>
<dbReference type="InterPro" id="IPR002213">
    <property type="entry name" value="UDP_glucos_trans"/>
</dbReference>
<dbReference type="GO" id="GO:0080043">
    <property type="term" value="F:quercetin 3-O-glucosyltransferase activity"/>
    <property type="evidence" value="ECO:0007669"/>
    <property type="project" value="TreeGrafter"/>
</dbReference>